<gene>
    <name evidence="2" type="ORF">SDC9_196570</name>
</gene>
<sequence length="37" mass="4557">MDFVQYYRNPDHKQQTAEKTQQIRLDMRCDVSAKKQR</sequence>
<comment type="caution">
    <text evidence="2">The sequence shown here is derived from an EMBL/GenBank/DDBJ whole genome shotgun (WGS) entry which is preliminary data.</text>
</comment>
<evidence type="ECO:0000313" key="2">
    <source>
        <dbReference type="EMBL" id="MPN48957.1"/>
    </source>
</evidence>
<dbReference type="AlphaFoldDB" id="A0A645ICJ1"/>
<accession>A0A645ICJ1</accession>
<reference evidence="2" key="1">
    <citation type="submission" date="2019-08" db="EMBL/GenBank/DDBJ databases">
        <authorList>
            <person name="Kucharzyk K."/>
            <person name="Murdoch R.W."/>
            <person name="Higgins S."/>
            <person name="Loffler F."/>
        </authorList>
    </citation>
    <scope>NUCLEOTIDE SEQUENCE</scope>
</reference>
<dbReference type="EMBL" id="VSSQ01111754">
    <property type="protein sequence ID" value="MPN48957.1"/>
    <property type="molecule type" value="Genomic_DNA"/>
</dbReference>
<proteinExistence type="predicted"/>
<organism evidence="2">
    <name type="scientific">bioreactor metagenome</name>
    <dbReference type="NCBI Taxonomy" id="1076179"/>
    <lineage>
        <taxon>unclassified sequences</taxon>
        <taxon>metagenomes</taxon>
        <taxon>ecological metagenomes</taxon>
    </lineage>
</organism>
<protein>
    <submittedName>
        <fullName evidence="2">Uncharacterized protein</fullName>
    </submittedName>
</protein>
<name>A0A645ICJ1_9ZZZZ</name>
<evidence type="ECO:0000256" key="1">
    <source>
        <dbReference type="SAM" id="MobiDB-lite"/>
    </source>
</evidence>
<feature type="region of interest" description="Disordered" evidence="1">
    <location>
        <begin position="1"/>
        <end position="21"/>
    </location>
</feature>